<feature type="compositionally biased region" description="Low complexity" evidence="1">
    <location>
        <begin position="570"/>
        <end position="581"/>
    </location>
</feature>
<dbReference type="SUPFAM" id="SSF51126">
    <property type="entry name" value="Pectin lyase-like"/>
    <property type="match status" value="1"/>
</dbReference>
<keyword evidence="4" id="KW-1185">Reference proteome</keyword>
<dbReference type="EMBL" id="AJIL01000055">
    <property type="protein sequence ID" value="KNE98594.1"/>
    <property type="molecule type" value="Genomic_DNA"/>
</dbReference>
<dbReference type="OrthoDB" id="509690at2759"/>
<dbReference type="Proteomes" id="UP000054564">
    <property type="component" value="Unassembled WGS sequence"/>
</dbReference>
<keyword evidence="2" id="KW-0812">Transmembrane</keyword>
<evidence type="ECO:0000313" key="3">
    <source>
        <dbReference type="EMBL" id="KNE98594.1"/>
    </source>
</evidence>
<gene>
    <name evidence="3" type="ORF">PSTG_08145</name>
</gene>
<organism evidence="3 4">
    <name type="scientific">Puccinia striiformis f. sp. tritici PST-78</name>
    <dbReference type="NCBI Taxonomy" id="1165861"/>
    <lineage>
        <taxon>Eukaryota</taxon>
        <taxon>Fungi</taxon>
        <taxon>Dikarya</taxon>
        <taxon>Basidiomycota</taxon>
        <taxon>Pucciniomycotina</taxon>
        <taxon>Pucciniomycetes</taxon>
        <taxon>Pucciniales</taxon>
        <taxon>Pucciniaceae</taxon>
        <taxon>Puccinia</taxon>
    </lineage>
</organism>
<protein>
    <recommendedName>
        <fullName evidence="5">Pectate lyase superfamily protein domain-containing protein</fullName>
    </recommendedName>
</protein>
<keyword evidence="2" id="KW-0472">Membrane</keyword>
<keyword evidence="2" id="KW-1133">Transmembrane helix</keyword>
<feature type="region of interest" description="Disordered" evidence="1">
    <location>
        <begin position="565"/>
        <end position="605"/>
    </location>
</feature>
<evidence type="ECO:0000313" key="4">
    <source>
        <dbReference type="Proteomes" id="UP000054564"/>
    </source>
</evidence>
<dbReference type="STRING" id="1165861.A0A0L0VHZ0"/>
<evidence type="ECO:0000256" key="2">
    <source>
        <dbReference type="SAM" id="Phobius"/>
    </source>
</evidence>
<accession>A0A0L0VHZ0</accession>
<name>A0A0L0VHZ0_9BASI</name>
<dbReference type="InterPro" id="IPR012334">
    <property type="entry name" value="Pectin_lyas_fold"/>
</dbReference>
<proteinExistence type="predicted"/>
<dbReference type="InterPro" id="IPR011050">
    <property type="entry name" value="Pectin_lyase_fold/virulence"/>
</dbReference>
<evidence type="ECO:0000256" key="1">
    <source>
        <dbReference type="SAM" id="MobiDB-lite"/>
    </source>
</evidence>
<dbReference type="AlphaFoldDB" id="A0A0L0VHZ0"/>
<dbReference type="Gene3D" id="2.160.20.10">
    <property type="entry name" value="Single-stranded right-handed beta-helix, Pectin lyase-like"/>
    <property type="match status" value="1"/>
</dbReference>
<feature type="transmembrane region" description="Helical" evidence="2">
    <location>
        <begin position="21"/>
        <end position="37"/>
    </location>
</feature>
<reference evidence="4" key="1">
    <citation type="submission" date="2014-03" db="EMBL/GenBank/DDBJ databases">
        <title>The Genome Sequence of Puccinia striiformis f. sp. tritici PST-78.</title>
        <authorList>
            <consortium name="The Broad Institute Genome Sequencing Platform"/>
            <person name="Cuomo C."/>
            <person name="Hulbert S."/>
            <person name="Chen X."/>
            <person name="Walker B."/>
            <person name="Young S.K."/>
            <person name="Zeng Q."/>
            <person name="Gargeya S."/>
            <person name="Fitzgerald M."/>
            <person name="Haas B."/>
            <person name="Abouelleil A."/>
            <person name="Alvarado L."/>
            <person name="Arachchi H.M."/>
            <person name="Berlin A.M."/>
            <person name="Chapman S.B."/>
            <person name="Goldberg J."/>
            <person name="Griggs A."/>
            <person name="Gujja S."/>
            <person name="Hansen M."/>
            <person name="Howarth C."/>
            <person name="Imamovic A."/>
            <person name="Larimer J."/>
            <person name="McCowan C."/>
            <person name="Montmayeur A."/>
            <person name="Murphy C."/>
            <person name="Neiman D."/>
            <person name="Pearson M."/>
            <person name="Priest M."/>
            <person name="Roberts A."/>
            <person name="Saif S."/>
            <person name="Shea T."/>
            <person name="Sisk P."/>
            <person name="Sykes S."/>
            <person name="Wortman J."/>
            <person name="Nusbaum C."/>
            <person name="Birren B."/>
        </authorList>
    </citation>
    <scope>NUCLEOTIDE SEQUENCE [LARGE SCALE GENOMIC DNA]</scope>
    <source>
        <strain evidence="4">race PST-78</strain>
    </source>
</reference>
<evidence type="ECO:0008006" key="5">
    <source>
        <dbReference type="Google" id="ProtNLM"/>
    </source>
</evidence>
<comment type="caution">
    <text evidence="3">The sequence shown here is derived from an EMBL/GenBank/DDBJ whole genome shotgun (WGS) entry which is preliminary data.</text>
</comment>
<sequence length="611" mass="66225">MFGIQWSESFNQRTRRISGANLIYISLFVATCLLTPIESSRSNKWNLKRGYFRKYPQATRRQEIITELAPTLLNPITSAILPTNQSESNWGSTHFNFPNPVDTLPDFSYAGYRSGNVPIPWTDNNTMIISPTNESDDRTFEIQTAIDSLAGKPGVIQFEAGTYLLSSNNSIRLPSFVVLRGESSTPSATVLRVSGPPRNLFEIGDPKASGSLRPEEGMSRMNQDYVGVGAKSVEVEDASQFKIGQSIVLHRLVTKSWNDAMNMSSLVRNGKPQIWLAPNTAVNQEREITVISGNRIMWEVPLTDSINVALSENTASVVAYQAPVRVQQAGIENLVLTQVPDSSSLVVGTPTILPIKIGGAEDCWISNIQATGFIEFSYLTQPSRRITLSDFVIIRDVPTSNGGTGALPLDITMAGSQALLLRGKTIGAENTASYIVSTGRLAAGPNVVSGYIATGSKKHMIEPHQRWSTGFLVEDSHVGQINLKNRGIMGTGHGWAIGSGVVWSCSATKITIENPPMSRNFQVNSEVVANFRNFQPTNQSNPANSLYQMQLSARIGAEAAALVFRPPSPSSTQPSNTAQPTESIPDTVPDAQGQSKSQVPDDLVSGLLGVL</sequence>